<evidence type="ECO:0000313" key="3">
    <source>
        <dbReference type="Proteomes" id="UP001159364"/>
    </source>
</evidence>
<dbReference type="Proteomes" id="UP001159364">
    <property type="component" value="Linkage Group LG09"/>
</dbReference>
<evidence type="ECO:0000259" key="1">
    <source>
        <dbReference type="Pfam" id="PF10536"/>
    </source>
</evidence>
<dbReference type="AlphaFoldDB" id="A0AAV8SW39"/>
<dbReference type="EMBL" id="JAIWQS010000009">
    <property type="protein sequence ID" value="KAJ8756230.1"/>
    <property type="molecule type" value="Genomic_DNA"/>
</dbReference>
<accession>A0AAV8SW39</accession>
<comment type="caution">
    <text evidence="2">The sequence shown here is derived from an EMBL/GenBank/DDBJ whole genome shotgun (WGS) entry which is preliminary data.</text>
</comment>
<protein>
    <recommendedName>
        <fullName evidence="1">Aminotransferase-like plant mobile domain-containing protein</fullName>
    </recommendedName>
</protein>
<dbReference type="InterPro" id="IPR019557">
    <property type="entry name" value="AminoTfrase-like_pln_mobile"/>
</dbReference>
<proteinExistence type="predicted"/>
<organism evidence="2 3">
    <name type="scientific">Erythroxylum novogranatense</name>
    <dbReference type="NCBI Taxonomy" id="1862640"/>
    <lineage>
        <taxon>Eukaryota</taxon>
        <taxon>Viridiplantae</taxon>
        <taxon>Streptophyta</taxon>
        <taxon>Embryophyta</taxon>
        <taxon>Tracheophyta</taxon>
        <taxon>Spermatophyta</taxon>
        <taxon>Magnoliopsida</taxon>
        <taxon>eudicotyledons</taxon>
        <taxon>Gunneridae</taxon>
        <taxon>Pentapetalae</taxon>
        <taxon>rosids</taxon>
        <taxon>fabids</taxon>
        <taxon>Malpighiales</taxon>
        <taxon>Erythroxylaceae</taxon>
        <taxon>Erythroxylum</taxon>
    </lineage>
</organism>
<dbReference type="Pfam" id="PF10536">
    <property type="entry name" value="PMD"/>
    <property type="match status" value="1"/>
</dbReference>
<dbReference type="PANTHER" id="PTHR46033">
    <property type="entry name" value="PROTEIN MAIN-LIKE 2"/>
    <property type="match status" value="1"/>
</dbReference>
<feature type="domain" description="Aminotransferase-like plant mobile" evidence="1">
    <location>
        <begin position="1"/>
        <end position="204"/>
    </location>
</feature>
<sequence>MYLSLFEDFDRAGKYAWGAAALAFLYRALGNATTKSQSTISGCLTLLQCWRYSHLNIGRPKLCQVSTNGTFPLALLWKQKQTGQRVKCNLVQYRKVLDSLQPHDVDWLPYKNVNRTIPEGIKLMLILGRSKTTLLCFDKSEKRNPDRCLRQFGIRQPIPQALRVDTEVDTLESPDSSCSEWLKRQDNIVKGGEGADCNEYYQWYSKITRRYVGRHMSLESVFRQTVAGMTKMLELANTLSRDDMTSKNKEIIANIRSTLTKSLKNPIACAEDIFPARSAKKRKQKDT</sequence>
<dbReference type="InterPro" id="IPR044824">
    <property type="entry name" value="MAIN-like"/>
</dbReference>
<reference evidence="2 3" key="1">
    <citation type="submission" date="2021-09" db="EMBL/GenBank/DDBJ databases">
        <title>Genomic insights and catalytic innovation underlie evolution of tropane alkaloids biosynthesis.</title>
        <authorList>
            <person name="Wang Y.-J."/>
            <person name="Tian T."/>
            <person name="Huang J.-P."/>
            <person name="Huang S.-X."/>
        </authorList>
    </citation>
    <scope>NUCLEOTIDE SEQUENCE [LARGE SCALE GENOMIC DNA]</scope>
    <source>
        <strain evidence="2">KIB-2018</strain>
        <tissue evidence="2">Leaf</tissue>
    </source>
</reference>
<gene>
    <name evidence="2" type="ORF">K2173_024777</name>
</gene>
<evidence type="ECO:0000313" key="2">
    <source>
        <dbReference type="EMBL" id="KAJ8756230.1"/>
    </source>
</evidence>
<keyword evidence="3" id="KW-1185">Reference proteome</keyword>
<name>A0AAV8SW39_9ROSI</name>
<dbReference type="GO" id="GO:0010073">
    <property type="term" value="P:meristem maintenance"/>
    <property type="evidence" value="ECO:0007669"/>
    <property type="project" value="InterPro"/>
</dbReference>
<dbReference type="PANTHER" id="PTHR46033:SF8">
    <property type="entry name" value="PROTEIN MAINTENANCE OF MERISTEMS-LIKE"/>
    <property type="match status" value="1"/>
</dbReference>